<dbReference type="EMBL" id="JAUHHV010000008">
    <property type="protein sequence ID" value="KAK1413934.1"/>
    <property type="molecule type" value="Genomic_DNA"/>
</dbReference>
<feature type="transmembrane region" description="Helical" evidence="1">
    <location>
        <begin position="122"/>
        <end position="140"/>
    </location>
</feature>
<gene>
    <name evidence="2" type="ORF">QVD17_29671</name>
</gene>
<evidence type="ECO:0000313" key="2">
    <source>
        <dbReference type="EMBL" id="KAK1413934.1"/>
    </source>
</evidence>
<keyword evidence="1" id="KW-1133">Transmembrane helix</keyword>
<proteinExistence type="predicted"/>
<name>A0AAD8K011_TARER</name>
<keyword evidence="3" id="KW-1185">Reference proteome</keyword>
<evidence type="ECO:0000256" key="1">
    <source>
        <dbReference type="SAM" id="Phobius"/>
    </source>
</evidence>
<organism evidence="2 3">
    <name type="scientific">Tagetes erecta</name>
    <name type="common">African marigold</name>
    <dbReference type="NCBI Taxonomy" id="13708"/>
    <lineage>
        <taxon>Eukaryota</taxon>
        <taxon>Viridiplantae</taxon>
        <taxon>Streptophyta</taxon>
        <taxon>Embryophyta</taxon>
        <taxon>Tracheophyta</taxon>
        <taxon>Spermatophyta</taxon>
        <taxon>Magnoliopsida</taxon>
        <taxon>eudicotyledons</taxon>
        <taxon>Gunneridae</taxon>
        <taxon>Pentapetalae</taxon>
        <taxon>asterids</taxon>
        <taxon>campanulids</taxon>
        <taxon>Asterales</taxon>
        <taxon>Asteraceae</taxon>
        <taxon>Asteroideae</taxon>
        <taxon>Heliantheae alliance</taxon>
        <taxon>Tageteae</taxon>
        <taxon>Tagetes</taxon>
    </lineage>
</organism>
<feature type="transmembrane region" description="Helical" evidence="1">
    <location>
        <begin position="81"/>
        <end position="102"/>
    </location>
</feature>
<dbReference type="Proteomes" id="UP001229421">
    <property type="component" value="Unassembled WGS sequence"/>
</dbReference>
<keyword evidence="1" id="KW-0472">Membrane</keyword>
<feature type="transmembrane region" description="Helical" evidence="1">
    <location>
        <begin position="50"/>
        <end position="69"/>
    </location>
</feature>
<sequence length="343" mass="37609">MHFNLTKDYLSIVDRLVREYNISGSISTPLNGYAKSIYRSELEDRYSNPMLWIGMYIALASLCCILAMGADLLHGLRSRKLWFPCKYFSINAASLSVIAVAMKLPVDLSGSMPGDVDQVAKLGSMAFMCTMMANLLPCLASMNSNELVSNIIALGVLVITLVVNMCIQINTGAVSYKEDAQFLQDVNTKGFDLKLLGINKDRNTIIAVAYVTLLMVLLIIHVCSSLAILKSKEIIDSKYQQGHETASKEVEQSTGKLFLTVEKLQNHVSNYWIMAGSGNPQFIFACYVTTTASGVICAFTTILHTFTMSWTISAILKKDYDSVVITTACATCERGTTSVCLAT</sequence>
<accession>A0AAD8K011</accession>
<dbReference type="PANTHER" id="PTHR35307:SF6">
    <property type="entry name" value="TRANSMEMBRANE PROTEIN"/>
    <property type="match status" value="1"/>
</dbReference>
<feature type="transmembrane region" description="Helical" evidence="1">
    <location>
        <begin position="205"/>
        <end position="229"/>
    </location>
</feature>
<dbReference type="PANTHER" id="PTHR35307">
    <property type="entry name" value="PROTEIN, PUTATIVE-RELATED"/>
    <property type="match status" value="1"/>
</dbReference>
<comment type="caution">
    <text evidence="2">The sequence shown here is derived from an EMBL/GenBank/DDBJ whole genome shotgun (WGS) entry which is preliminary data.</text>
</comment>
<protein>
    <submittedName>
        <fullName evidence="2">Uncharacterized protein</fullName>
    </submittedName>
</protein>
<keyword evidence="1" id="KW-0812">Transmembrane</keyword>
<dbReference type="AlphaFoldDB" id="A0AAD8K011"/>
<reference evidence="2" key="1">
    <citation type="journal article" date="2023" name="bioRxiv">
        <title>Improved chromosome-level genome assembly for marigold (Tagetes erecta).</title>
        <authorList>
            <person name="Jiang F."/>
            <person name="Yuan L."/>
            <person name="Wang S."/>
            <person name="Wang H."/>
            <person name="Xu D."/>
            <person name="Wang A."/>
            <person name="Fan W."/>
        </authorList>
    </citation>
    <scope>NUCLEOTIDE SEQUENCE</scope>
    <source>
        <strain evidence="2">WSJ</strain>
        <tissue evidence="2">Leaf</tissue>
    </source>
</reference>
<feature type="transmembrane region" description="Helical" evidence="1">
    <location>
        <begin position="147"/>
        <end position="170"/>
    </location>
</feature>
<evidence type="ECO:0000313" key="3">
    <source>
        <dbReference type="Proteomes" id="UP001229421"/>
    </source>
</evidence>